<keyword evidence="3" id="KW-1185">Reference proteome</keyword>
<dbReference type="RefSeq" id="XP_027619912.1">
    <property type="nucleotide sequence ID" value="XM_027764111.1"/>
</dbReference>
<protein>
    <submittedName>
        <fullName evidence="2">Uncharacterized protein</fullName>
    </submittedName>
</protein>
<feature type="compositionally biased region" description="Low complexity" evidence="1">
    <location>
        <begin position="248"/>
        <end position="262"/>
    </location>
</feature>
<dbReference type="Proteomes" id="UP000287166">
    <property type="component" value="Unassembled WGS sequence"/>
</dbReference>
<evidence type="ECO:0000256" key="1">
    <source>
        <dbReference type="SAM" id="MobiDB-lite"/>
    </source>
</evidence>
<evidence type="ECO:0000313" key="2">
    <source>
        <dbReference type="EMBL" id="GBE88999.1"/>
    </source>
</evidence>
<dbReference type="OrthoDB" id="3227225at2759"/>
<accession>A0A401H3N6</accession>
<dbReference type="InParanoid" id="A0A401H3N6"/>
<proteinExistence type="predicted"/>
<sequence>MEAWWYKLGDPWEKVYTVSESTLVQLEQLHVRVANLTSWLHERTDQNLDVVLEELQEATRQLHQRTHFAGVVDDPIKMWEQLAAVHLQKKPGARFNAYDDVFFIRKQPEESLQGLVNKVNAAMQRVKDLRPNDFDLTKLDEELTSMAMIHALPVEEYGAFTSALLQCDILSKDVVIQAFVTEEINHHHRTTSSPKADQALTTASSSQLTCEFCEGKGHTQSNCYAFQNASKKAKENRKERHSKCGNKANATAAAAATQNTTQVDPTTVTEHRHHFSYDTSSPLA</sequence>
<name>A0A401H3N6_9APHY</name>
<feature type="region of interest" description="Disordered" evidence="1">
    <location>
        <begin position="234"/>
        <end position="284"/>
    </location>
</feature>
<comment type="caution">
    <text evidence="2">The sequence shown here is derived from an EMBL/GenBank/DDBJ whole genome shotgun (WGS) entry which is preliminary data.</text>
</comment>
<dbReference type="GeneID" id="38785916"/>
<evidence type="ECO:0000313" key="3">
    <source>
        <dbReference type="Proteomes" id="UP000287166"/>
    </source>
</evidence>
<dbReference type="AlphaFoldDB" id="A0A401H3N6"/>
<gene>
    <name evidence="2" type="ORF">SCP_1500010</name>
</gene>
<reference evidence="2 3" key="1">
    <citation type="journal article" date="2018" name="Sci. Rep.">
        <title>Genome sequence of the cauliflower mushroom Sparassis crispa (Hanabiratake) and its association with beneficial usage.</title>
        <authorList>
            <person name="Kiyama R."/>
            <person name="Furutani Y."/>
            <person name="Kawaguchi K."/>
            <person name="Nakanishi T."/>
        </authorList>
    </citation>
    <scope>NUCLEOTIDE SEQUENCE [LARGE SCALE GENOMIC DNA]</scope>
</reference>
<organism evidence="2 3">
    <name type="scientific">Sparassis crispa</name>
    <dbReference type="NCBI Taxonomy" id="139825"/>
    <lineage>
        <taxon>Eukaryota</taxon>
        <taxon>Fungi</taxon>
        <taxon>Dikarya</taxon>
        <taxon>Basidiomycota</taxon>
        <taxon>Agaricomycotina</taxon>
        <taxon>Agaricomycetes</taxon>
        <taxon>Polyporales</taxon>
        <taxon>Sparassidaceae</taxon>
        <taxon>Sparassis</taxon>
    </lineage>
</organism>
<dbReference type="EMBL" id="BFAD01000015">
    <property type="protein sequence ID" value="GBE88999.1"/>
    <property type="molecule type" value="Genomic_DNA"/>
</dbReference>